<comment type="caution">
    <text evidence="1">The sequence shown here is derived from an EMBL/GenBank/DDBJ whole genome shotgun (WGS) entry which is preliminary data.</text>
</comment>
<evidence type="ECO:0000313" key="1">
    <source>
        <dbReference type="EMBL" id="MED6107365.1"/>
    </source>
</evidence>
<accession>A0ABU6Q692</accession>
<gene>
    <name evidence="1" type="ORF">PIB30_013214</name>
</gene>
<name>A0ABU6Q692_9FABA</name>
<dbReference type="EMBL" id="JASCZI010000034">
    <property type="protein sequence ID" value="MED6107365.1"/>
    <property type="molecule type" value="Genomic_DNA"/>
</dbReference>
<dbReference type="Proteomes" id="UP001341840">
    <property type="component" value="Unassembled WGS sequence"/>
</dbReference>
<protein>
    <submittedName>
        <fullName evidence="1">Uncharacterized protein</fullName>
    </submittedName>
</protein>
<sequence length="203" mass="22492">MTRAASSKWIIGEGMGQARTSAWGPGDSKFDPIRGSIFRLHARGPGDSRIIPVTAGTLENRGLNHELQATPAPITTRVPYSVFWLHPCDTFLKRPDAAREERCAFNYNDESITTRAGVSIIHPFSLLLRLTFVLQKMECFEENLSYIGIGVVESRGDYGGIWFLVDSSFSNCSLLDIDDFHLSVKLLSGSSSWVCNAVYVSLQ</sequence>
<keyword evidence="2" id="KW-1185">Reference proteome</keyword>
<evidence type="ECO:0000313" key="2">
    <source>
        <dbReference type="Proteomes" id="UP001341840"/>
    </source>
</evidence>
<reference evidence="1 2" key="1">
    <citation type="journal article" date="2023" name="Plants (Basel)">
        <title>Bridging the Gap: Combining Genomics and Transcriptomics Approaches to Understand Stylosanthes scabra, an Orphan Legume from the Brazilian Caatinga.</title>
        <authorList>
            <person name="Ferreira-Neto J.R.C."/>
            <person name="da Silva M.D."/>
            <person name="Binneck E."/>
            <person name="de Melo N.F."/>
            <person name="da Silva R.H."/>
            <person name="de Melo A.L.T.M."/>
            <person name="Pandolfi V."/>
            <person name="Bustamante F.O."/>
            <person name="Brasileiro-Vidal A.C."/>
            <person name="Benko-Iseppon A.M."/>
        </authorList>
    </citation>
    <scope>NUCLEOTIDE SEQUENCE [LARGE SCALE GENOMIC DNA]</scope>
    <source>
        <tissue evidence="1">Leaves</tissue>
    </source>
</reference>
<organism evidence="1 2">
    <name type="scientific">Stylosanthes scabra</name>
    <dbReference type="NCBI Taxonomy" id="79078"/>
    <lineage>
        <taxon>Eukaryota</taxon>
        <taxon>Viridiplantae</taxon>
        <taxon>Streptophyta</taxon>
        <taxon>Embryophyta</taxon>
        <taxon>Tracheophyta</taxon>
        <taxon>Spermatophyta</taxon>
        <taxon>Magnoliopsida</taxon>
        <taxon>eudicotyledons</taxon>
        <taxon>Gunneridae</taxon>
        <taxon>Pentapetalae</taxon>
        <taxon>rosids</taxon>
        <taxon>fabids</taxon>
        <taxon>Fabales</taxon>
        <taxon>Fabaceae</taxon>
        <taxon>Papilionoideae</taxon>
        <taxon>50 kb inversion clade</taxon>
        <taxon>dalbergioids sensu lato</taxon>
        <taxon>Dalbergieae</taxon>
        <taxon>Pterocarpus clade</taxon>
        <taxon>Stylosanthes</taxon>
    </lineage>
</organism>
<proteinExistence type="predicted"/>